<keyword evidence="9" id="KW-1185">Reference proteome</keyword>
<dbReference type="SUPFAM" id="SSF46785">
    <property type="entry name" value="Winged helix' DNA-binding domain"/>
    <property type="match status" value="1"/>
</dbReference>
<evidence type="ECO:0000256" key="4">
    <source>
        <dbReference type="PROSITE-ProRule" id="PRU00332"/>
    </source>
</evidence>
<feature type="compositionally biased region" description="Basic and acidic residues" evidence="5">
    <location>
        <begin position="289"/>
        <end position="313"/>
    </location>
</feature>
<feature type="compositionally biased region" description="Basic and acidic residues" evidence="5">
    <location>
        <begin position="435"/>
        <end position="445"/>
    </location>
</feature>
<keyword evidence="3" id="KW-0539">Nucleus</keyword>
<dbReference type="InterPro" id="IPR012677">
    <property type="entry name" value="Nucleotide-bd_a/b_plait_sf"/>
</dbReference>
<dbReference type="CDD" id="cd12291">
    <property type="entry name" value="RRM1_La"/>
    <property type="match status" value="1"/>
</dbReference>
<dbReference type="EMBL" id="FJUX01000064">
    <property type="protein sequence ID" value="CZT03752.1"/>
    <property type="molecule type" value="Genomic_DNA"/>
</dbReference>
<reference evidence="9" key="1">
    <citation type="submission" date="2016-03" db="EMBL/GenBank/DDBJ databases">
        <authorList>
            <person name="Guldener U."/>
        </authorList>
    </citation>
    <scope>NUCLEOTIDE SEQUENCE [LARGE SCALE GENOMIC DNA]</scope>
    <source>
        <strain evidence="9">04CH-RAC-A.6.1</strain>
    </source>
</reference>
<dbReference type="GO" id="GO:1990904">
    <property type="term" value="C:ribonucleoprotein complex"/>
    <property type="evidence" value="ECO:0007669"/>
    <property type="project" value="InterPro"/>
</dbReference>
<dbReference type="PROSITE" id="PS50102">
    <property type="entry name" value="RRM"/>
    <property type="match status" value="1"/>
</dbReference>
<dbReference type="InterPro" id="IPR000504">
    <property type="entry name" value="RRM_dom"/>
</dbReference>
<evidence type="ECO:0000256" key="1">
    <source>
        <dbReference type="ARBA" id="ARBA00004123"/>
    </source>
</evidence>
<keyword evidence="2 4" id="KW-0694">RNA-binding</keyword>
<dbReference type="Gene3D" id="3.30.70.330">
    <property type="match status" value="1"/>
</dbReference>
<dbReference type="Pfam" id="PF05383">
    <property type="entry name" value="La"/>
    <property type="match status" value="1"/>
</dbReference>
<dbReference type="PANTHER" id="PTHR22792">
    <property type="entry name" value="LUPUS LA PROTEIN-RELATED"/>
    <property type="match status" value="1"/>
</dbReference>
<dbReference type="InterPro" id="IPR002344">
    <property type="entry name" value="Lupus_La"/>
</dbReference>
<feature type="region of interest" description="Disordered" evidence="5">
    <location>
        <begin position="1"/>
        <end position="117"/>
    </location>
</feature>
<name>A0A1E1KZS4_9HELO</name>
<dbReference type="GO" id="GO:0006396">
    <property type="term" value="P:RNA processing"/>
    <property type="evidence" value="ECO:0007669"/>
    <property type="project" value="InterPro"/>
</dbReference>
<dbReference type="InterPro" id="IPR035979">
    <property type="entry name" value="RBD_domain_sf"/>
</dbReference>
<evidence type="ECO:0000259" key="7">
    <source>
        <dbReference type="PROSITE" id="PS50961"/>
    </source>
</evidence>
<dbReference type="PROSITE" id="PS50961">
    <property type="entry name" value="HTH_LA"/>
    <property type="match status" value="1"/>
</dbReference>
<feature type="region of interest" description="Disordered" evidence="5">
    <location>
        <begin position="286"/>
        <end position="474"/>
    </location>
</feature>
<dbReference type="InterPro" id="IPR036390">
    <property type="entry name" value="WH_DNA-bd_sf"/>
</dbReference>
<dbReference type="GO" id="GO:0003729">
    <property type="term" value="F:mRNA binding"/>
    <property type="evidence" value="ECO:0007669"/>
    <property type="project" value="TreeGrafter"/>
</dbReference>
<feature type="compositionally biased region" description="Polar residues" evidence="5">
    <location>
        <begin position="14"/>
        <end position="23"/>
    </location>
</feature>
<dbReference type="Proteomes" id="UP000178912">
    <property type="component" value="Unassembled WGS sequence"/>
</dbReference>
<organism evidence="8 9">
    <name type="scientific">Rhynchosporium agropyri</name>
    <dbReference type="NCBI Taxonomy" id="914238"/>
    <lineage>
        <taxon>Eukaryota</taxon>
        <taxon>Fungi</taxon>
        <taxon>Dikarya</taxon>
        <taxon>Ascomycota</taxon>
        <taxon>Pezizomycotina</taxon>
        <taxon>Leotiomycetes</taxon>
        <taxon>Helotiales</taxon>
        <taxon>Ploettnerulaceae</taxon>
        <taxon>Rhynchosporium</taxon>
    </lineage>
</organism>
<feature type="domain" description="HTH La-type RNA-binding" evidence="7">
    <location>
        <begin position="113"/>
        <end position="206"/>
    </location>
</feature>
<feature type="compositionally biased region" description="Basic and acidic residues" evidence="5">
    <location>
        <begin position="325"/>
        <end position="428"/>
    </location>
</feature>
<evidence type="ECO:0000256" key="2">
    <source>
        <dbReference type="ARBA" id="ARBA00022884"/>
    </source>
</evidence>
<evidence type="ECO:0000256" key="3">
    <source>
        <dbReference type="ARBA" id="ARBA00023242"/>
    </source>
</evidence>
<dbReference type="InterPro" id="IPR045180">
    <property type="entry name" value="La_dom_prot"/>
</dbReference>
<dbReference type="AlphaFoldDB" id="A0A1E1KZS4"/>
<dbReference type="PRINTS" id="PR00302">
    <property type="entry name" value="LUPUSLA"/>
</dbReference>
<dbReference type="SMART" id="SM00715">
    <property type="entry name" value="LA"/>
    <property type="match status" value="1"/>
</dbReference>
<dbReference type="PANTHER" id="PTHR22792:SF140">
    <property type="entry name" value="ACHILLES, ISOFORM A"/>
    <property type="match status" value="1"/>
</dbReference>
<gene>
    <name evidence="8" type="ORF">RAG0_10412</name>
</gene>
<evidence type="ECO:0000259" key="6">
    <source>
        <dbReference type="PROSITE" id="PS50102"/>
    </source>
</evidence>
<sequence>MSDIKVATTEPDPSATSISNDQTVMKEAGDSSEPTVKDIDMAESKPANGEAEVKEEASVKEDTDEKKDVKEEADEKKDVKQDKRRYDENGVLKTSAQVDWKDHRKNSKYDPSILPTTDDPAKIRAQVEFYFSDTNMPTDDYMLDLTQGPENLPVSISKICAFGRMKRFQPQSAVVTALRESKFLVVEGPEGMEQIKRKVAWDPTTPKNKPESRSIYAKGFGDEEPGSQFDIEAFFAPYGPTNSVRLRRTDQKLFKGSVFVEFQDDETAEKFLKLDPKPLWKGNALLIKSKRDYMNEKEEEIKSGKIEPKEQRNFKGGRGGRGRGRGGDRRGNDRRENRGDRDQDDWKKRREEDRASGFRDNRKDNRGRGRDRDNKRGGRGDRRDNRGGNDRNREREDKEKAESKDVKSEDAPVKSEDSPNQKRPREDENGTGESAAKKVDTKSDEPSSNGNKRAREDDTSEGNAAKKVDTKSES</sequence>
<dbReference type="InterPro" id="IPR006630">
    <property type="entry name" value="La_HTH"/>
</dbReference>
<dbReference type="SMART" id="SM00360">
    <property type="entry name" value="RRM"/>
    <property type="match status" value="1"/>
</dbReference>
<evidence type="ECO:0000313" key="8">
    <source>
        <dbReference type="EMBL" id="CZT03752.1"/>
    </source>
</evidence>
<dbReference type="GO" id="GO:0005634">
    <property type="term" value="C:nucleus"/>
    <property type="evidence" value="ECO:0007669"/>
    <property type="project" value="UniProtKB-SubCell"/>
</dbReference>
<comment type="subcellular location">
    <subcellularLocation>
        <location evidence="1">Nucleus</location>
    </subcellularLocation>
</comment>
<protein>
    <submittedName>
        <fullName evidence="8">Related to RNA-binding protein La1</fullName>
    </submittedName>
</protein>
<evidence type="ECO:0000256" key="5">
    <source>
        <dbReference type="SAM" id="MobiDB-lite"/>
    </source>
</evidence>
<proteinExistence type="predicted"/>
<evidence type="ECO:0000313" key="9">
    <source>
        <dbReference type="Proteomes" id="UP000178912"/>
    </source>
</evidence>
<dbReference type="OrthoDB" id="439993at2759"/>
<feature type="compositionally biased region" description="Basic and acidic residues" evidence="5">
    <location>
        <begin position="464"/>
        <end position="474"/>
    </location>
</feature>
<dbReference type="SUPFAM" id="SSF54928">
    <property type="entry name" value="RNA-binding domain, RBD"/>
    <property type="match status" value="1"/>
</dbReference>
<dbReference type="Gene3D" id="1.10.10.10">
    <property type="entry name" value="Winged helix-like DNA-binding domain superfamily/Winged helix DNA-binding domain"/>
    <property type="match status" value="1"/>
</dbReference>
<dbReference type="InterPro" id="IPR036388">
    <property type="entry name" value="WH-like_DNA-bd_sf"/>
</dbReference>
<feature type="compositionally biased region" description="Basic and acidic residues" evidence="5">
    <location>
        <begin position="51"/>
        <end position="90"/>
    </location>
</feature>
<feature type="domain" description="RRM" evidence="6">
    <location>
        <begin position="213"/>
        <end position="292"/>
    </location>
</feature>
<accession>A0A1E1KZS4</accession>
<dbReference type="Pfam" id="PF00076">
    <property type="entry name" value="RRM_1"/>
    <property type="match status" value="1"/>
</dbReference>